<feature type="region of interest" description="Disordered" evidence="2">
    <location>
        <begin position="174"/>
        <end position="225"/>
    </location>
</feature>
<dbReference type="HOGENOM" id="CLU_015417_2_0_1"/>
<accession>W9XDF3</accession>
<keyword evidence="5" id="KW-1185">Reference proteome</keyword>
<feature type="region of interest" description="Disordered" evidence="2">
    <location>
        <begin position="1"/>
        <end position="29"/>
    </location>
</feature>
<gene>
    <name evidence="4" type="ORF">A1O3_09414</name>
</gene>
<comment type="caution">
    <text evidence="4">The sequence shown here is derived from an EMBL/GenBank/DDBJ whole genome shotgun (WGS) entry which is preliminary data.</text>
</comment>
<evidence type="ECO:0000313" key="5">
    <source>
        <dbReference type="Proteomes" id="UP000019478"/>
    </source>
</evidence>
<dbReference type="GO" id="GO:0015095">
    <property type="term" value="F:magnesium ion transmembrane transporter activity"/>
    <property type="evidence" value="ECO:0007669"/>
    <property type="project" value="TreeGrafter"/>
</dbReference>
<evidence type="ECO:0000256" key="3">
    <source>
        <dbReference type="SAM" id="Phobius"/>
    </source>
</evidence>
<feature type="transmembrane region" description="Helical" evidence="3">
    <location>
        <begin position="685"/>
        <end position="707"/>
    </location>
</feature>
<dbReference type="PANTHER" id="PTHR46494:SF1">
    <property type="entry name" value="CORA FAMILY METAL ION TRANSPORTER (EUROFUNG)"/>
    <property type="match status" value="1"/>
</dbReference>
<dbReference type="RefSeq" id="XP_007737698.1">
    <property type="nucleotide sequence ID" value="XM_007739508.1"/>
</dbReference>
<feature type="compositionally biased region" description="Basic and acidic residues" evidence="2">
    <location>
        <begin position="327"/>
        <end position="338"/>
    </location>
</feature>
<evidence type="ECO:0000313" key="4">
    <source>
        <dbReference type="EMBL" id="EXJ78253.1"/>
    </source>
</evidence>
<dbReference type="EMBL" id="AMGY01000009">
    <property type="protein sequence ID" value="EXJ78253.1"/>
    <property type="molecule type" value="Genomic_DNA"/>
</dbReference>
<organism evidence="4 5">
    <name type="scientific">Capronia epimyces CBS 606.96</name>
    <dbReference type="NCBI Taxonomy" id="1182542"/>
    <lineage>
        <taxon>Eukaryota</taxon>
        <taxon>Fungi</taxon>
        <taxon>Dikarya</taxon>
        <taxon>Ascomycota</taxon>
        <taxon>Pezizomycotina</taxon>
        <taxon>Eurotiomycetes</taxon>
        <taxon>Chaetothyriomycetidae</taxon>
        <taxon>Chaetothyriales</taxon>
        <taxon>Herpotrichiellaceae</taxon>
        <taxon>Capronia</taxon>
    </lineage>
</organism>
<evidence type="ECO:0000256" key="1">
    <source>
        <dbReference type="ARBA" id="ARBA00004651"/>
    </source>
</evidence>
<proteinExistence type="predicted"/>
<sequence length="743" mass="80999">MPPAPASAPHPTTAAAAAVAATTAGDGRRNDGYYDLDAEAAYTSCTARLNQSGTENFVVRFNDEQAICAVDVDVDQLMMDWLYPTQSSPSPSSSATRSGPGIPTQTKTQTQTQTQTKAQTQPQIQTQTKAQTQKSPAQTVWFNLWASDSQRAKAIIAAVAKKYDLSPRLTALLSSPPQTKTKTKTKTTRVGANNITPRSPSTTRVGANNTKPRNTSSTCSDGVPVLVPAEGKHAHHTTDVEKGAALQASPAQTLLVNHQPTASPGLGGLQPTASPSLEGLSFADVVNNLWHFCSVDFGRHYIYVGFNALFSLPGTSGPESENESESESEREGDSDKPSGQRIWTSLLLCDDGTVVSVFERPVDADTTATATAVTRRNVLNIFRHLSKLHDTDGAMDTLMKVRVRWHEHSSKLGGGRGKDRGRNGEGDGDGDGDGGGGDTNTDTNGGGSDGNHSPTEGASLLFYYLFDDWLSTYALIARVEHPYRRKLEDLRRLMFDAADVTLIKQVHDVGRQLTVLRLMYQSYELIVSRLLYRHRSTLTSTSSPSPSARFIAGAMLPGTGTGMGSEMGMTSADDVLFPTDQGSHSRPHSTVTLSLSAIVRFERLLDRIRLYALTEIEECLKEKESLVLMNFNLVALKESQAVERLTRTTILLAKATILFLPVSLMTAYFSIQLPAIAELYSLRTYWLTFLVVAVLSMAFLLVFGVTTHTVEGKTIYRSVTRMLWDKGKSKSKRERQRQRHSQS</sequence>
<dbReference type="InterPro" id="IPR045861">
    <property type="entry name" value="CorA_cytoplasmic_dom"/>
</dbReference>
<keyword evidence="3" id="KW-1133">Transmembrane helix</keyword>
<protein>
    <recommendedName>
        <fullName evidence="6">ADP-ribosylation factor</fullName>
    </recommendedName>
</protein>
<feature type="compositionally biased region" description="Basic and acidic residues" evidence="2">
    <location>
        <begin position="409"/>
        <end position="425"/>
    </location>
</feature>
<dbReference type="OrthoDB" id="5430812at2759"/>
<feature type="compositionally biased region" description="Polar residues" evidence="2">
    <location>
        <begin position="190"/>
        <end position="220"/>
    </location>
</feature>
<feature type="region of interest" description="Disordered" evidence="2">
    <location>
        <begin position="83"/>
        <end position="135"/>
    </location>
</feature>
<dbReference type="GO" id="GO:0005886">
    <property type="term" value="C:plasma membrane"/>
    <property type="evidence" value="ECO:0007669"/>
    <property type="project" value="UniProtKB-SubCell"/>
</dbReference>
<dbReference type="GO" id="GO:0000287">
    <property type="term" value="F:magnesium ion binding"/>
    <property type="evidence" value="ECO:0007669"/>
    <property type="project" value="TreeGrafter"/>
</dbReference>
<dbReference type="AlphaFoldDB" id="W9XDF3"/>
<feature type="region of interest" description="Disordered" evidence="2">
    <location>
        <begin position="314"/>
        <end position="339"/>
    </location>
</feature>
<feature type="transmembrane region" description="Helical" evidence="3">
    <location>
        <begin position="651"/>
        <end position="673"/>
    </location>
</feature>
<reference evidence="4 5" key="1">
    <citation type="submission" date="2013-03" db="EMBL/GenBank/DDBJ databases">
        <title>The Genome Sequence of Capronia epimyces CBS 606.96.</title>
        <authorList>
            <consortium name="The Broad Institute Genomics Platform"/>
            <person name="Cuomo C."/>
            <person name="de Hoog S."/>
            <person name="Gorbushina A."/>
            <person name="Walker B."/>
            <person name="Young S.K."/>
            <person name="Zeng Q."/>
            <person name="Gargeya S."/>
            <person name="Fitzgerald M."/>
            <person name="Haas B."/>
            <person name="Abouelleil A."/>
            <person name="Allen A.W."/>
            <person name="Alvarado L."/>
            <person name="Arachchi H.M."/>
            <person name="Berlin A.M."/>
            <person name="Chapman S.B."/>
            <person name="Gainer-Dewar J."/>
            <person name="Goldberg J."/>
            <person name="Griggs A."/>
            <person name="Gujja S."/>
            <person name="Hansen M."/>
            <person name="Howarth C."/>
            <person name="Imamovic A."/>
            <person name="Ireland A."/>
            <person name="Larimer J."/>
            <person name="McCowan C."/>
            <person name="Murphy C."/>
            <person name="Pearson M."/>
            <person name="Poon T.W."/>
            <person name="Priest M."/>
            <person name="Roberts A."/>
            <person name="Saif S."/>
            <person name="Shea T."/>
            <person name="Sisk P."/>
            <person name="Sykes S."/>
            <person name="Wortman J."/>
            <person name="Nusbaum C."/>
            <person name="Birren B."/>
        </authorList>
    </citation>
    <scope>NUCLEOTIDE SEQUENCE [LARGE SCALE GENOMIC DNA]</scope>
    <source>
        <strain evidence="4 5">CBS 606.96</strain>
    </source>
</reference>
<dbReference type="GO" id="GO:0015087">
    <property type="term" value="F:cobalt ion transmembrane transporter activity"/>
    <property type="evidence" value="ECO:0007669"/>
    <property type="project" value="TreeGrafter"/>
</dbReference>
<feature type="region of interest" description="Disordered" evidence="2">
    <location>
        <begin position="409"/>
        <end position="452"/>
    </location>
</feature>
<feature type="compositionally biased region" description="Low complexity" evidence="2">
    <location>
        <begin position="9"/>
        <end position="24"/>
    </location>
</feature>
<dbReference type="GeneID" id="19173498"/>
<comment type="subcellular location">
    <subcellularLocation>
        <location evidence="1">Cell membrane</location>
        <topology evidence="1">Multi-pass membrane protein</topology>
    </subcellularLocation>
</comment>
<keyword evidence="3" id="KW-0812">Transmembrane</keyword>
<dbReference type="Proteomes" id="UP000019478">
    <property type="component" value="Unassembled WGS sequence"/>
</dbReference>
<dbReference type="eggNOG" id="ENOG502S0UJ">
    <property type="taxonomic scope" value="Eukaryota"/>
</dbReference>
<keyword evidence="3" id="KW-0472">Membrane</keyword>
<feature type="compositionally biased region" description="Low complexity" evidence="2">
    <location>
        <begin position="103"/>
        <end position="135"/>
    </location>
</feature>
<dbReference type="GO" id="GO:0050897">
    <property type="term" value="F:cobalt ion binding"/>
    <property type="evidence" value="ECO:0007669"/>
    <property type="project" value="TreeGrafter"/>
</dbReference>
<feature type="compositionally biased region" description="Gly residues" evidence="2">
    <location>
        <begin position="433"/>
        <end position="449"/>
    </location>
</feature>
<dbReference type="PANTHER" id="PTHR46494">
    <property type="entry name" value="CORA FAMILY METAL ION TRANSPORTER (EUROFUNG)"/>
    <property type="match status" value="1"/>
</dbReference>
<name>W9XDF3_9EURO</name>
<dbReference type="SUPFAM" id="SSF143865">
    <property type="entry name" value="CorA soluble domain-like"/>
    <property type="match status" value="1"/>
</dbReference>
<evidence type="ECO:0008006" key="6">
    <source>
        <dbReference type="Google" id="ProtNLM"/>
    </source>
</evidence>
<dbReference type="STRING" id="1182542.W9XDF3"/>
<evidence type="ECO:0000256" key="2">
    <source>
        <dbReference type="SAM" id="MobiDB-lite"/>
    </source>
</evidence>